<evidence type="ECO:0000313" key="3">
    <source>
        <dbReference type="Proteomes" id="UP001322664"/>
    </source>
</evidence>
<name>A0ABZ0RXH4_9BACI</name>
<sequence>MKKLRFSLIAIVLLLAACSSKEESHDGHEHVNGDIQEETASAEILPAFLNEQPENIRLTYQIAGQATDLLEWIPCYCGCGESAGHRSNLNCFIKEVKEDGAVVWDDHGTRCLACLEIALQSAKMYKEGADLKEIRQTIDELYKEGYAQPTDTPFPA</sequence>
<reference evidence="2 3" key="1">
    <citation type="submission" date="2023-09" db="EMBL/GenBank/DDBJ databases">
        <authorList>
            <person name="Page C.A."/>
            <person name="Perez-Diaz I.M."/>
        </authorList>
    </citation>
    <scope>NUCLEOTIDE SEQUENCE [LARGE SCALE GENOMIC DNA]</scope>
    <source>
        <strain evidence="2 3">Ll15</strain>
    </source>
</reference>
<feature type="chain" id="PRO_5046527597" evidence="1">
    <location>
        <begin position="23"/>
        <end position="156"/>
    </location>
</feature>
<dbReference type="InterPro" id="IPR025673">
    <property type="entry name" value="PCYCGC"/>
</dbReference>
<protein>
    <submittedName>
        <fullName evidence="2">PCYCGC motif-containing (Lipo)protein</fullName>
    </submittedName>
</protein>
<dbReference type="Proteomes" id="UP001322664">
    <property type="component" value="Chromosome"/>
</dbReference>
<evidence type="ECO:0000256" key="1">
    <source>
        <dbReference type="SAM" id="SignalP"/>
    </source>
</evidence>
<dbReference type="RefSeq" id="WP_319837528.1">
    <property type="nucleotide sequence ID" value="NZ_CP137624.1"/>
</dbReference>
<evidence type="ECO:0000313" key="2">
    <source>
        <dbReference type="EMBL" id="WPK12855.1"/>
    </source>
</evidence>
<dbReference type="EMBL" id="CP137624">
    <property type="protein sequence ID" value="WPK12855.1"/>
    <property type="molecule type" value="Genomic_DNA"/>
</dbReference>
<feature type="signal peptide" evidence="1">
    <location>
        <begin position="1"/>
        <end position="22"/>
    </location>
</feature>
<accession>A0ABZ0RXH4</accession>
<dbReference type="PROSITE" id="PS51257">
    <property type="entry name" value="PROKAR_LIPOPROTEIN"/>
    <property type="match status" value="1"/>
</dbReference>
<proteinExistence type="predicted"/>
<organism evidence="2 3">
    <name type="scientific">Lysinibacillus louembei</name>
    <dbReference type="NCBI Taxonomy" id="1470088"/>
    <lineage>
        <taxon>Bacteria</taxon>
        <taxon>Bacillati</taxon>
        <taxon>Bacillota</taxon>
        <taxon>Bacilli</taxon>
        <taxon>Bacillales</taxon>
        <taxon>Bacillaceae</taxon>
        <taxon>Lysinibacillus</taxon>
    </lineage>
</organism>
<keyword evidence="3" id="KW-1185">Reference proteome</keyword>
<gene>
    <name evidence="2" type="ORF">R6U77_03880</name>
</gene>
<keyword evidence="1" id="KW-0732">Signal</keyword>
<dbReference type="Pfam" id="PF13798">
    <property type="entry name" value="PCYCGC"/>
    <property type="match status" value="1"/>
</dbReference>